<proteinExistence type="predicted"/>
<dbReference type="EMBL" id="BMQM01000010">
    <property type="protein sequence ID" value="GGR57305.1"/>
    <property type="molecule type" value="Genomic_DNA"/>
</dbReference>
<comment type="caution">
    <text evidence="1">The sequence shown here is derived from an EMBL/GenBank/DDBJ whole genome shotgun (WGS) entry which is preliminary data.</text>
</comment>
<evidence type="ECO:0000313" key="1">
    <source>
        <dbReference type="EMBL" id="GGR57305.1"/>
    </source>
</evidence>
<gene>
    <name evidence="1" type="ORF">GCM10008959_18790</name>
</gene>
<keyword evidence="2" id="KW-1185">Reference proteome</keyword>
<evidence type="ECO:0000313" key="2">
    <source>
        <dbReference type="Proteomes" id="UP000634308"/>
    </source>
</evidence>
<protein>
    <submittedName>
        <fullName evidence="1">Uncharacterized protein</fullName>
    </submittedName>
</protein>
<reference evidence="2" key="1">
    <citation type="journal article" date="2019" name="Int. J. Syst. Evol. Microbiol.">
        <title>The Global Catalogue of Microorganisms (GCM) 10K type strain sequencing project: providing services to taxonomists for standard genome sequencing and annotation.</title>
        <authorList>
            <consortium name="The Broad Institute Genomics Platform"/>
            <consortium name="The Broad Institute Genome Sequencing Center for Infectious Disease"/>
            <person name="Wu L."/>
            <person name="Ma J."/>
        </authorList>
    </citation>
    <scope>NUCLEOTIDE SEQUENCE [LARGE SCALE GENOMIC DNA]</scope>
    <source>
        <strain evidence="2">JCM 31404</strain>
    </source>
</reference>
<name>A0ABQ2RQE9_9DEIO</name>
<dbReference type="Proteomes" id="UP000634308">
    <property type="component" value="Unassembled WGS sequence"/>
</dbReference>
<organism evidence="1 2">
    <name type="scientific">Deinococcus seoulensis</name>
    <dbReference type="NCBI Taxonomy" id="1837379"/>
    <lineage>
        <taxon>Bacteria</taxon>
        <taxon>Thermotogati</taxon>
        <taxon>Deinococcota</taxon>
        <taxon>Deinococci</taxon>
        <taxon>Deinococcales</taxon>
        <taxon>Deinococcaceae</taxon>
        <taxon>Deinococcus</taxon>
    </lineage>
</organism>
<sequence>MLAPVHFEVHAARQDRQVRDVHHETVHAGNHARRGRFRRGTRNYGRAVVWRAGAVQVRAGNFTHQCRGYARRALPAAQADPPASLPCGNAKWHVKAAPGPT</sequence>
<accession>A0ABQ2RQE9</accession>